<feature type="transmembrane region" description="Helical" evidence="7">
    <location>
        <begin position="127"/>
        <end position="146"/>
    </location>
</feature>
<dbReference type="InterPro" id="IPR010920">
    <property type="entry name" value="LSM_dom_sf"/>
</dbReference>
<sequence>MTDQVGQVSNAVSEAVTEKVTEHVTFVQWFWHNVLWKPGTGAMLWGMLLRTVFAALLWWIGTHLIRKILGLSLKPKMQLPMDRTMRRFLLNATRTALYALLVLAVIAVLGIPMASVTAVVASTGVTLGLAMQGALSNLAGGIMLTLTRPFAIGDYIEAAQVGGTVDEIGLFYTVLVGIDNKKITVPNGSLMNANITNYSSMAKRRLDLTFLVGRNEDPERVKEILRAAIAAESAVLQPPDAVAAPFVALTELQEKGLLFTLRVWCKNPDYWNLNFALTERIAKAFQEEHISPPAQPYRAVAENEER</sequence>
<dbReference type="Gene3D" id="3.30.70.100">
    <property type="match status" value="1"/>
</dbReference>
<evidence type="ECO:0000259" key="9">
    <source>
        <dbReference type="Pfam" id="PF21082"/>
    </source>
</evidence>
<gene>
    <name evidence="10" type="ORF">HMPREF9623_01607</name>
</gene>
<keyword evidence="4 7" id="KW-0812">Transmembrane</keyword>
<evidence type="ECO:0000259" key="8">
    <source>
        <dbReference type="Pfam" id="PF00924"/>
    </source>
</evidence>
<dbReference type="InterPro" id="IPR049278">
    <property type="entry name" value="MS_channel_C"/>
</dbReference>
<evidence type="ECO:0008006" key="12">
    <source>
        <dbReference type="Google" id="ProtNLM"/>
    </source>
</evidence>
<keyword evidence="5 7" id="KW-1133">Transmembrane helix</keyword>
<comment type="similarity">
    <text evidence="2">Belongs to the MscS (TC 1.A.23) family.</text>
</comment>
<comment type="caution">
    <text evidence="10">The sequence shown here is derived from an EMBL/GenBank/DDBJ whole genome shotgun (WGS) entry which is preliminary data.</text>
</comment>
<dbReference type="SUPFAM" id="SSF82689">
    <property type="entry name" value="Mechanosensitive channel protein MscS (YggB), C-terminal domain"/>
    <property type="match status" value="1"/>
</dbReference>
<dbReference type="SUPFAM" id="SSF82861">
    <property type="entry name" value="Mechanosensitive channel protein MscS (YggB), transmembrane region"/>
    <property type="match status" value="1"/>
</dbReference>
<dbReference type="GO" id="GO:0008381">
    <property type="term" value="F:mechanosensitive monoatomic ion channel activity"/>
    <property type="evidence" value="ECO:0007669"/>
    <property type="project" value="InterPro"/>
</dbReference>
<evidence type="ECO:0000256" key="7">
    <source>
        <dbReference type="SAM" id="Phobius"/>
    </source>
</evidence>
<dbReference type="InterPro" id="IPR023408">
    <property type="entry name" value="MscS_beta-dom_sf"/>
</dbReference>
<evidence type="ECO:0000313" key="10">
    <source>
        <dbReference type="EMBL" id="EHO16061.1"/>
    </source>
</evidence>
<comment type="subcellular location">
    <subcellularLocation>
        <location evidence="1">Cell membrane</location>
        <topology evidence="1">Multi-pass membrane protein</topology>
    </subcellularLocation>
</comment>
<keyword evidence="6 7" id="KW-0472">Membrane</keyword>
<reference evidence="10 11" key="1">
    <citation type="submission" date="2011-10" db="EMBL/GenBank/DDBJ databases">
        <title>The Genome Sequence of Lachnospiraceae bacterium ACC2.</title>
        <authorList>
            <consortium name="The Broad Institute Genome Sequencing Platform"/>
            <person name="Earl A."/>
            <person name="Ward D."/>
            <person name="Feldgarden M."/>
            <person name="Gevers D."/>
            <person name="Sizova M."/>
            <person name="Hazen A."/>
            <person name="Epstein S."/>
            <person name="Young S.K."/>
            <person name="Zeng Q."/>
            <person name="Gargeya S."/>
            <person name="Fitzgerald M."/>
            <person name="Haas B."/>
            <person name="Abouelleil A."/>
            <person name="Alvarado L."/>
            <person name="Arachchi H.M."/>
            <person name="Berlin A."/>
            <person name="Brown A."/>
            <person name="Chapman S.B."/>
            <person name="Chen Z."/>
            <person name="Dunbar C."/>
            <person name="Freedman E."/>
            <person name="Gearin G."/>
            <person name="Goldberg J."/>
            <person name="Griggs A."/>
            <person name="Gujja S."/>
            <person name="Heiman D."/>
            <person name="Howarth C."/>
            <person name="Larson L."/>
            <person name="Lui A."/>
            <person name="MacDonald P.J.P."/>
            <person name="Montmayeur A."/>
            <person name="Murphy C."/>
            <person name="Neiman D."/>
            <person name="Pearson M."/>
            <person name="Priest M."/>
            <person name="Roberts A."/>
            <person name="Saif S."/>
            <person name="Shea T."/>
            <person name="Shenoy N."/>
            <person name="Sisk P."/>
            <person name="Stolte C."/>
            <person name="Sykes S."/>
            <person name="Wortman J."/>
            <person name="Nusbaum C."/>
            <person name="Birren B."/>
        </authorList>
    </citation>
    <scope>NUCLEOTIDE SEQUENCE [LARGE SCALE GENOMIC DNA]</scope>
    <source>
        <strain evidence="10 11">ACC2</strain>
    </source>
</reference>
<dbReference type="PANTHER" id="PTHR30221:SF1">
    <property type="entry name" value="SMALL-CONDUCTANCE MECHANOSENSITIVE CHANNEL"/>
    <property type="match status" value="1"/>
</dbReference>
<dbReference type="InterPro" id="IPR011014">
    <property type="entry name" value="MscS_channel_TM-2"/>
</dbReference>
<dbReference type="AlphaFoldDB" id="A0AA37DFY6"/>
<feature type="domain" description="Mechanosensitive ion channel MscS C-terminal" evidence="9">
    <location>
        <begin position="208"/>
        <end position="291"/>
    </location>
</feature>
<keyword evidence="11" id="KW-1185">Reference proteome</keyword>
<dbReference type="GeneID" id="86941333"/>
<dbReference type="InterPro" id="IPR045275">
    <property type="entry name" value="MscS_archaea/bacteria_type"/>
</dbReference>
<feature type="transmembrane region" description="Helical" evidence="7">
    <location>
        <begin position="95"/>
        <end position="121"/>
    </location>
</feature>
<dbReference type="EMBL" id="AGEL01000013">
    <property type="protein sequence ID" value="EHO16061.1"/>
    <property type="molecule type" value="Genomic_DNA"/>
</dbReference>
<feature type="transmembrane region" description="Helical" evidence="7">
    <location>
        <begin position="42"/>
        <end position="60"/>
    </location>
</feature>
<dbReference type="GO" id="GO:0005886">
    <property type="term" value="C:plasma membrane"/>
    <property type="evidence" value="ECO:0007669"/>
    <property type="project" value="UniProtKB-SubCell"/>
</dbReference>
<evidence type="ECO:0000256" key="3">
    <source>
        <dbReference type="ARBA" id="ARBA00022475"/>
    </source>
</evidence>
<evidence type="ECO:0000313" key="11">
    <source>
        <dbReference type="Proteomes" id="UP000018466"/>
    </source>
</evidence>
<name>A0AA37DFY6_9FIRM</name>
<dbReference type="Pfam" id="PF00924">
    <property type="entry name" value="MS_channel_2nd"/>
    <property type="match status" value="1"/>
</dbReference>
<dbReference type="Gene3D" id="2.30.30.60">
    <property type="match status" value="1"/>
</dbReference>
<keyword evidence="3" id="KW-1003">Cell membrane</keyword>
<evidence type="ECO:0000256" key="5">
    <source>
        <dbReference type="ARBA" id="ARBA00022989"/>
    </source>
</evidence>
<dbReference type="InterPro" id="IPR006685">
    <property type="entry name" value="MscS_channel_2nd"/>
</dbReference>
<evidence type="ECO:0000256" key="6">
    <source>
        <dbReference type="ARBA" id="ARBA00023136"/>
    </source>
</evidence>
<protein>
    <recommendedName>
        <fullName evidence="12">Small-conductance mechanosensitive channel</fullName>
    </recommendedName>
</protein>
<organism evidence="10 11">
    <name type="scientific">Stomatobaculum longum</name>
    <dbReference type="NCBI Taxonomy" id="796942"/>
    <lineage>
        <taxon>Bacteria</taxon>
        <taxon>Bacillati</taxon>
        <taxon>Bacillota</taxon>
        <taxon>Clostridia</taxon>
        <taxon>Lachnospirales</taxon>
        <taxon>Lachnospiraceae</taxon>
        <taxon>Stomatobaculum</taxon>
    </lineage>
</organism>
<evidence type="ECO:0000256" key="2">
    <source>
        <dbReference type="ARBA" id="ARBA00008017"/>
    </source>
</evidence>
<dbReference type="Proteomes" id="UP000018466">
    <property type="component" value="Unassembled WGS sequence"/>
</dbReference>
<evidence type="ECO:0000256" key="4">
    <source>
        <dbReference type="ARBA" id="ARBA00022692"/>
    </source>
</evidence>
<dbReference type="InterPro" id="IPR011066">
    <property type="entry name" value="MscS_channel_C_sf"/>
</dbReference>
<dbReference type="SUPFAM" id="SSF50182">
    <property type="entry name" value="Sm-like ribonucleoproteins"/>
    <property type="match status" value="1"/>
</dbReference>
<dbReference type="Gene3D" id="1.10.287.1260">
    <property type="match status" value="1"/>
</dbReference>
<proteinExistence type="inferred from homology"/>
<dbReference type="RefSeq" id="WP_009533439.1">
    <property type="nucleotide sequence ID" value="NZ_JH590863.1"/>
</dbReference>
<evidence type="ECO:0000256" key="1">
    <source>
        <dbReference type="ARBA" id="ARBA00004651"/>
    </source>
</evidence>
<feature type="domain" description="Mechanosensitive ion channel MscS" evidence="8">
    <location>
        <begin position="135"/>
        <end position="199"/>
    </location>
</feature>
<accession>A0AA37DFY6</accession>
<dbReference type="Pfam" id="PF21082">
    <property type="entry name" value="MS_channel_3rd"/>
    <property type="match status" value="1"/>
</dbReference>
<dbReference type="PANTHER" id="PTHR30221">
    <property type="entry name" value="SMALL-CONDUCTANCE MECHANOSENSITIVE CHANNEL"/>
    <property type="match status" value="1"/>
</dbReference>